<comment type="similarity">
    <text evidence="2 10">Belongs to the HsdR family.</text>
</comment>
<keyword evidence="8 10" id="KW-0067">ATP-binding</keyword>
<dbReference type="Gene3D" id="3.40.50.300">
    <property type="entry name" value="P-loop containing nucleotide triphosphate hydrolases"/>
    <property type="match status" value="2"/>
</dbReference>
<dbReference type="InterPro" id="IPR004473">
    <property type="entry name" value="Restrct_endonuc_typeI_HsdR"/>
</dbReference>
<evidence type="ECO:0000259" key="11">
    <source>
        <dbReference type="PROSITE" id="PS51192"/>
    </source>
</evidence>
<keyword evidence="7 10" id="KW-0378">Hydrolase</keyword>
<evidence type="ECO:0000256" key="9">
    <source>
        <dbReference type="ARBA" id="ARBA00023125"/>
    </source>
</evidence>
<comment type="function">
    <text evidence="10">Subunit R is required for both nuclease and ATPase activities, but not for modification.</text>
</comment>
<dbReference type="InterPro" id="IPR055180">
    <property type="entry name" value="HsdR_RecA-like_helicase_dom_2"/>
</dbReference>
<keyword evidence="9 10" id="KW-0238">DNA-binding</keyword>
<dbReference type="Pfam" id="PF04313">
    <property type="entry name" value="HSDR_N"/>
    <property type="match status" value="1"/>
</dbReference>
<dbReference type="Pfam" id="PF22679">
    <property type="entry name" value="T1R_D3-like"/>
    <property type="match status" value="1"/>
</dbReference>
<evidence type="ECO:0000313" key="12">
    <source>
        <dbReference type="EMBL" id="QWG06698.1"/>
    </source>
</evidence>
<dbReference type="InterPro" id="IPR027417">
    <property type="entry name" value="P-loop_NTPase"/>
</dbReference>
<evidence type="ECO:0000256" key="1">
    <source>
        <dbReference type="ARBA" id="ARBA00000851"/>
    </source>
</evidence>
<organism evidence="12 13">
    <name type="scientific">Flammeovirga kamogawensis</name>
    <dbReference type="NCBI Taxonomy" id="373891"/>
    <lineage>
        <taxon>Bacteria</taxon>
        <taxon>Pseudomonadati</taxon>
        <taxon>Bacteroidota</taxon>
        <taxon>Cytophagia</taxon>
        <taxon>Cytophagales</taxon>
        <taxon>Flammeovirgaceae</taxon>
        <taxon>Flammeovirga</taxon>
    </lineage>
</organism>
<keyword evidence="5 10" id="KW-0680">Restriction system</keyword>
<evidence type="ECO:0000256" key="2">
    <source>
        <dbReference type="ARBA" id="ARBA00008598"/>
    </source>
</evidence>
<evidence type="ECO:0000256" key="3">
    <source>
        <dbReference type="ARBA" id="ARBA00022722"/>
    </source>
</evidence>
<evidence type="ECO:0000256" key="8">
    <source>
        <dbReference type="ARBA" id="ARBA00022840"/>
    </source>
</evidence>
<feature type="domain" description="Helicase ATP-binding" evidence="11">
    <location>
        <begin position="300"/>
        <end position="487"/>
    </location>
</feature>
<dbReference type="GO" id="GO:0009035">
    <property type="term" value="F:type I site-specific deoxyribonuclease activity"/>
    <property type="evidence" value="ECO:0007669"/>
    <property type="project" value="UniProtKB-EC"/>
</dbReference>
<evidence type="ECO:0000256" key="10">
    <source>
        <dbReference type="RuleBase" id="RU364115"/>
    </source>
</evidence>
<dbReference type="Pfam" id="PF18766">
    <property type="entry name" value="SWI2_SNF2"/>
    <property type="match status" value="1"/>
</dbReference>
<dbReference type="PANTHER" id="PTHR30195">
    <property type="entry name" value="TYPE I SITE-SPECIFIC DEOXYRIBONUCLEASE PROTEIN SUBUNIT M AND R"/>
    <property type="match status" value="1"/>
</dbReference>
<keyword evidence="4 10" id="KW-0547">Nucleotide-binding</keyword>
<dbReference type="EMBL" id="CP076128">
    <property type="protein sequence ID" value="QWG06698.1"/>
    <property type="molecule type" value="Genomic_DNA"/>
</dbReference>
<evidence type="ECO:0000256" key="5">
    <source>
        <dbReference type="ARBA" id="ARBA00022747"/>
    </source>
</evidence>
<dbReference type="CDD" id="cd18030">
    <property type="entry name" value="DEXHc_RE_I_HsdR"/>
    <property type="match status" value="1"/>
</dbReference>
<accession>A0ABX8GTR1</accession>
<sequence length="1073" mass="121569">MPTTTKIYEDDIEQDMIKLLQQQGFDYLKGSELELDYTDNTERSSYKEVVLKQQLMQALKRINPHSPEHQLTEALDAMLNLQEHEQLVETNEEFYKLLIGGYAVEGSEEEDTHRIYYVDFIHPENNEWKVVNQFTVIDVAHCRPDVMLFVNGLPVVVVELKRPTDASATTKTAYDQLQRYKKEIPKLFHYNTLMIISDGVKAMAGSTTAPYSRFLPWKSIDGSTEAAKNKPELEVITKGLLQKDILLELIRDYTVFEKEKDIIELENGKHDIRTQVIKKIAAYHQFFAVRKAIEATRQASSEKGDGKAGVVWHTQGSGKSLSMVFFSKKMEQELDNATLIVLTDRNDLDNQLFNTFASCGQKAEQIESNDDLKQKLKRDSGGMFFTTIQKFGISKEDKEQQTVYEFPQLSDRRNIIIVADEAHRTQYGFTGKAEKDKAGEYTGKISFGFAKYIRDAFPNASFLGFTGTPIEAEDVNTPEVFGNYIDIYDIQQAVEDGATVPIFYESRLAKIKMIEGVDIDSEADKLADEYNVEQEKKEATKLEALIAHPDRLRSVAEDIVSHYSARRAAFTEGKGMIVTMSREIAVKLYDEIIKVKPEWHSDSLDEGAVKVVMTSAPTDEDRYGKAFTKHATTKEQREDLAARVKDVNDPLQLVIVRDMWLTGFDAPCLTTLYVDKPMKGHGLMQAIARVNRVFPGKAGGLVVDYLGIASELKKATKDYTRSGGKGEPVETQNQAVKIVKEKLEVVNDFFREGTFDIERYHSNYATSFERIEVLNDAVDHIQGLEHDEEGTAKRFRTQVMALVKAHSLAVPHPDVMKIEVQRQVAFFHAVKSVLDKLDPSSEPLDQDEKGQQNNAYFKQLIQQLVQDSIEADGVVDILEEAGMESPELSILSDDFLAEVQNMKRKNLAIELLKKLLTDQIKAKGKSNIAKSKKLSERLQDAILRYQNKIISAVEILEEMIALSKEITAEEERMIALGMSATEIAFYDTLADNKSAKDLMEDDTLMQLASVIVENIQKKAKIDWTKREKVKAQLRLAIKKQLKKFGYPPDQQKLATQKILQQTEQLAKELAKAS</sequence>
<dbReference type="PROSITE" id="PS51192">
    <property type="entry name" value="HELICASE_ATP_BIND_1"/>
    <property type="match status" value="1"/>
</dbReference>
<evidence type="ECO:0000256" key="6">
    <source>
        <dbReference type="ARBA" id="ARBA00022759"/>
    </source>
</evidence>
<comment type="subunit">
    <text evidence="10">The type I restriction/modification system is composed of three polypeptides R, M and S.</text>
</comment>
<dbReference type="Proteomes" id="UP000682802">
    <property type="component" value="Chromosome 1"/>
</dbReference>
<keyword evidence="3" id="KW-0540">Nuclease</keyword>
<evidence type="ECO:0000256" key="7">
    <source>
        <dbReference type="ARBA" id="ARBA00022801"/>
    </source>
</evidence>
<dbReference type="InterPro" id="IPR040980">
    <property type="entry name" value="SWI2_SNF2"/>
</dbReference>
<dbReference type="CDD" id="cd22332">
    <property type="entry name" value="HsdR_N"/>
    <property type="match status" value="1"/>
</dbReference>
<reference evidence="12 13" key="1">
    <citation type="submission" date="2021-05" db="EMBL/GenBank/DDBJ databases">
        <title>Comparative genomic studies on the polysaccharide-degrading batcterial strains of the Flammeovirga genus.</title>
        <authorList>
            <person name="Zewei F."/>
            <person name="Zheng Z."/>
            <person name="Yu L."/>
            <person name="Ruyue G."/>
            <person name="Yanhong M."/>
            <person name="Yuanyuan C."/>
            <person name="Jingyan G."/>
            <person name="Wenjun H."/>
        </authorList>
    </citation>
    <scope>NUCLEOTIDE SEQUENCE [LARGE SCALE GENOMIC DNA]</scope>
    <source>
        <strain evidence="12 13">YS10</strain>
    </source>
</reference>
<keyword evidence="13" id="KW-1185">Reference proteome</keyword>
<evidence type="ECO:0000256" key="4">
    <source>
        <dbReference type="ARBA" id="ARBA00022741"/>
    </source>
</evidence>
<dbReference type="Pfam" id="PF11867">
    <property type="entry name" value="T1RH-like_C"/>
    <property type="match status" value="1"/>
</dbReference>
<keyword evidence="6" id="KW-0255">Endonuclease</keyword>
<dbReference type="NCBIfam" id="TIGR00348">
    <property type="entry name" value="hsdR"/>
    <property type="match status" value="1"/>
</dbReference>
<evidence type="ECO:0000313" key="13">
    <source>
        <dbReference type="Proteomes" id="UP000682802"/>
    </source>
</evidence>
<dbReference type="RefSeq" id="WP_184679523.1">
    <property type="nucleotide sequence ID" value="NZ_CP076128.1"/>
</dbReference>
<name>A0ABX8GTR1_9BACT</name>
<protein>
    <recommendedName>
        <fullName evidence="10">Type I restriction enzyme endonuclease subunit</fullName>
        <shortName evidence="10">R protein</shortName>
        <ecNumber evidence="10">3.1.21.3</ecNumber>
    </recommendedName>
</protein>
<dbReference type="InterPro" id="IPR051268">
    <property type="entry name" value="Type-I_R_enzyme_R_subunit"/>
</dbReference>
<dbReference type="EC" id="3.1.21.3" evidence="10"/>
<dbReference type="SUPFAM" id="SSF52540">
    <property type="entry name" value="P-loop containing nucleoside triphosphate hydrolases"/>
    <property type="match status" value="2"/>
</dbReference>
<dbReference type="CDD" id="cd18800">
    <property type="entry name" value="SF2_C_EcoR124I-like"/>
    <property type="match status" value="1"/>
</dbReference>
<dbReference type="PANTHER" id="PTHR30195:SF15">
    <property type="entry name" value="TYPE I RESTRICTION ENZYME HINDI ENDONUCLEASE SUBUNIT"/>
    <property type="match status" value="1"/>
</dbReference>
<dbReference type="SMART" id="SM00487">
    <property type="entry name" value="DEXDc"/>
    <property type="match status" value="1"/>
</dbReference>
<dbReference type="Gene3D" id="3.90.1570.50">
    <property type="match status" value="1"/>
</dbReference>
<dbReference type="InterPro" id="IPR007409">
    <property type="entry name" value="Restrct_endonuc_type1_HsdR_N"/>
</dbReference>
<proteinExistence type="inferred from homology"/>
<dbReference type="InterPro" id="IPR021810">
    <property type="entry name" value="T1RH-like_C"/>
</dbReference>
<gene>
    <name evidence="12" type="ORF">KM029_15480</name>
</gene>
<dbReference type="InterPro" id="IPR014001">
    <property type="entry name" value="Helicase_ATP-bd"/>
</dbReference>
<comment type="catalytic activity">
    <reaction evidence="1 10">
        <text>Endonucleolytic cleavage of DNA to give random double-stranded fragments with terminal 5'-phosphates, ATP is simultaneously hydrolyzed.</text>
        <dbReference type="EC" id="3.1.21.3"/>
    </reaction>
</comment>